<accession>A0A0R1U3M2</accession>
<evidence type="ECO:0000256" key="1">
    <source>
        <dbReference type="ARBA" id="ARBA00022512"/>
    </source>
</evidence>
<name>A0A0R1U3M2_9LACO</name>
<evidence type="ECO:0000256" key="7">
    <source>
        <dbReference type="SAM" id="SignalP"/>
    </source>
</evidence>
<gene>
    <name evidence="9" type="ORF">FC50_GL001486</name>
</gene>
<dbReference type="InterPro" id="IPR027607">
    <property type="entry name" value="Surf_Exclu_SEC10/PgrA"/>
</dbReference>
<evidence type="ECO:0000313" key="10">
    <source>
        <dbReference type="Proteomes" id="UP000051922"/>
    </source>
</evidence>
<keyword evidence="2" id="KW-0964">Secreted</keyword>
<dbReference type="STRING" id="1423783.FC50_GL001486"/>
<feature type="compositionally biased region" description="Low complexity" evidence="6">
    <location>
        <begin position="689"/>
        <end position="724"/>
    </location>
</feature>
<keyword evidence="4" id="KW-0572">Peptidoglycan-anchor</keyword>
<keyword evidence="5" id="KW-0175">Coiled coil</keyword>
<dbReference type="Proteomes" id="UP000051922">
    <property type="component" value="Unassembled WGS sequence"/>
</dbReference>
<proteinExistence type="predicted"/>
<organism evidence="9 10">
    <name type="scientific">Lacticaseibacillus pantheris DSM 15945 = JCM 12539 = NBRC 106106</name>
    <dbReference type="NCBI Taxonomy" id="1423783"/>
    <lineage>
        <taxon>Bacteria</taxon>
        <taxon>Bacillati</taxon>
        <taxon>Bacillota</taxon>
        <taxon>Bacilli</taxon>
        <taxon>Lactobacillales</taxon>
        <taxon>Lactobacillaceae</taxon>
        <taxon>Lacticaseibacillus</taxon>
    </lineage>
</organism>
<dbReference type="NCBIfam" id="TIGR04320">
    <property type="entry name" value="Surf_Exclu_PgrA"/>
    <property type="match status" value="1"/>
</dbReference>
<dbReference type="InterPro" id="IPR019931">
    <property type="entry name" value="LPXTG_anchor"/>
</dbReference>
<evidence type="ECO:0000256" key="3">
    <source>
        <dbReference type="ARBA" id="ARBA00022729"/>
    </source>
</evidence>
<feature type="region of interest" description="Disordered" evidence="6">
    <location>
        <begin position="689"/>
        <end position="789"/>
    </location>
</feature>
<feature type="compositionally biased region" description="Polar residues" evidence="6">
    <location>
        <begin position="725"/>
        <end position="747"/>
    </location>
</feature>
<evidence type="ECO:0000313" key="9">
    <source>
        <dbReference type="EMBL" id="KRL86074.1"/>
    </source>
</evidence>
<dbReference type="RefSeq" id="WP_056956824.1">
    <property type="nucleotide sequence ID" value="NZ_AZFJ01000049.1"/>
</dbReference>
<evidence type="ECO:0000256" key="6">
    <source>
        <dbReference type="SAM" id="MobiDB-lite"/>
    </source>
</evidence>
<keyword evidence="10" id="KW-1185">Reference proteome</keyword>
<evidence type="ECO:0000259" key="8">
    <source>
        <dbReference type="PROSITE" id="PS50847"/>
    </source>
</evidence>
<keyword evidence="3 7" id="KW-0732">Signal</keyword>
<feature type="domain" description="Gram-positive cocci surface proteins LPxTG" evidence="8">
    <location>
        <begin position="838"/>
        <end position="873"/>
    </location>
</feature>
<keyword evidence="1" id="KW-0134">Cell wall</keyword>
<feature type="signal peptide" evidence="7">
    <location>
        <begin position="1"/>
        <end position="34"/>
    </location>
</feature>
<comment type="caution">
    <text evidence="9">The sequence shown here is derived from an EMBL/GenBank/DDBJ whole genome shotgun (WGS) entry which is preliminary data.</text>
</comment>
<feature type="chain" id="PRO_5006411454" description="Gram-positive cocci surface proteins LPxTG domain-containing protein" evidence="7">
    <location>
        <begin position="35"/>
        <end position="873"/>
    </location>
</feature>
<feature type="coiled-coil region" evidence="5">
    <location>
        <begin position="579"/>
        <end position="685"/>
    </location>
</feature>
<dbReference type="PATRIC" id="fig|1423783.4.peg.1528"/>
<sequence length="873" mass="88025">MEKKLSKTTSVALLTAAALGAVVLSNKPVTGVFAATNDGYVGTAENSQDVDPTTLTEAQKAATKQRDDAQNKVDEADAATSAASTAAASAAAAQSVAQTSVASASAAVSSAAKNVTPTDGVTQAQKDADVASAASAVTTATAAVSSAQTQQAQKASDVSAAQSKVDTANAALSAAQSGTVNGQKSADVQSAEKAVSDAQAAVDAATSAAQSEAEASNDFFIVSAKNQASLAKSDLGYAQNTLSETPSSLSTKEYSGSIGDGETLAYAVTAGKTTDKSTYGDYNTKNSDGSFVWDGNALPTKIAAYTDAQAESFSMDSQSFLNPVTTTDTVWSGDSINGQLTSAQQAELNTYLIGLLNTYRSELGLPAIASTSAVYNATQKRGQTLIPEIDTSHDKSITNPIFESAGLEDPAECLAGVNYAGGTMLDMMQNAAFALEDFLDGDADSNWGHRQILLSESWNVADGAFSVVETAGGWAMVFNGVQEVDNSGSALVNTKLANVPTETTVTSANPDYATAKAAVATAQKQYDQAAASLKTAIAQYADHLAATEGYDANVALDAAKAALTKAQSESDTADNTAAVKNAQTALDAAKAALTSAQSESDGNVAATQAALTAAKAALTKAQNEKVAASTSPAQQALADAQAALTKAEATLAEATTIADQAQNDVAAAKQQAATAAAALSQAQAALDAANKAASTPTDPTSTGTDNSTSGQNTTDDGDSDTNNQPATNNSDSDTDNQPATNQSDSSKPTQTTGTNGQTPATTDTDSSKPATSTTTTKADATGKQSQQATTVVLSNKDNAAKTAVKLADVRSTQSLATTATRPAASATATTNNTAAKAYPQTGDNNDVAVAELGVLTVLGTLFGLAGVSKRRRN</sequence>
<dbReference type="EMBL" id="AZFJ01000049">
    <property type="protein sequence ID" value="KRL86074.1"/>
    <property type="molecule type" value="Genomic_DNA"/>
</dbReference>
<feature type="compositionally biased region" description="Low complexity" evidence="6">
    <location>
        <begin position="748"/>
        <end position="783"/>
    </location>
</feature>
<dbReference type="AlphaFoldDB" id="A0A0R1U3M2"/>
<protein>
    <recommendedName>
        <fullName evidence="8">Gram-positive cocci surface proteins LPxTG domain-containing protein</fullName>
    </recommendedName>
</protein>
<reference evidence="9 10" key="1">
    <citation type="journal article" date="2015" name="Genome Announc.">
        <title>Expanding the biotechnology potential of lactobacilli through comparative genomics of 213 strains and associated genera.</title>
        <authorList>
            <person name="Sun Z."/>
            <person name="Harris H.M."/>
            <person name="McCann A."/>
            <person name="Guo C."/>
            <person name="Argimon S."/>
            <person name="Zhang W."/>
            <person name="Yang X."/>
            <person name="Jeffery I.B."/>
            <person name="Cooney J.C."/>
            <person name="Kagawa T.F."/>
            <person name="Liu W."/>
            <person name="Song Y."/>
            <person name="Salvetti E."/>
            <person name="Wrobel A."/>
            <person name="Rasinkangas P."/>
            <person name="Parkhill J."/>
            <person name="Rea M.C."/>
            <person name="O'Sullivan O."/>
            <person name="Ritari J."/>
            <person name="Douillard F.P."/>
            <person name="Paul Ross R."/>
            <person name="Yang R."/>
            <person name="Briner A.E."/>
            <person name="Felis G.E."/>
            <person name="de Vos W.M."/>
            <person name="Barrangou R."/>
            <person name="Klaenhammer T.R."/>
            <person name="Caufield P.W."/>
            <person name="Cui Y."/>
            <person name="Zhang H."/>
            <person name="O'Toole P.W."/>
        </authorList>
    </citation>
    <scope>NUCLEOTIDE SEQUENCE [LARGE SCALE GENOMIC DNA]</scope>
    <source>
        <strain evidence="9 10">DSM 15945</strain>
    </source>
</reference>
<evidence type="ECO:0000256" key="2">
    <source>
        <dbReference type="ARBA" id="ARBA00022525"/>
    </source>
</evidence>
<evidence type="ECO:0000256" key="4">
    <source>
        <dbReference type="ARBA" id="ARBA00023088"/>
    </source>
</evidence>
<evidence type="ECO:0000256" key="5">
    <source>
        <dbReference type="SAM" id="Coils"/>
    </source>
</evidence>
<dbReference type="PROSITE" id="PS50847">
    <property type="entry name" value="GRAM_POS_ANCHORING"/>
    <property type="match status" value="1"/>
</dbReference>
<dbReference type="OrthoDB" id="2329850at2"/>